<organism evidence="2 3">
    <name type="scientific">Lederbergia graminis</name>
    <dbReference type="NCBI Taxonomy" id="735518"/>
    <lineage>
        <taxon>Bacteria</taxon>
        <taxon>Bacillati</taxon>
        <taxon>Bacillota</taxon>
        <taxon>Bacilli</taxon>
        <taxon>Bacillales</taxon>
        <taxon>Bacillaceae</taxon>
        <taxon>Lederbergia</taxon>
    </lineage>
</organism>
<protein>
    <submittedName>
        <fullName evidence="2">DUF5412 family protein</fullName>
    </submittedName>
</protein>
<proteinExistence type="predicted"/>
<gene>
    <name evidence="2" type="ORF">ACFPM4_05470</name>
</gene>
<keyword evidence="1" id="KW-0472">Membrane</keyword>
<feature type="transmembrane region" description="Helical" evidence="1">
    <location>
        <begin position="37"/>
        <end position="56"/>
    </location>
</feature>
<feature type="transmembrane region" description="Helical" evidence="1">
    <location>
        <begin position="7"/>
        <end position="25"/>
    </location>
</feature>
<sequence>MEKGYNLSSFYIMLIFLSLAIYSLYSNINNKWLLAPPNYVLLLGSVIAFILAMKGFKYKKNLLAKTRSWTTLILSSLLVISLTLTILFTLAASSLGANEHIKTVHSPDGKYQIDFYQWDAGAAGTFGIRGELNGPLWFKKRIYLERRIETVEVEWESNERVLINNHTLNLNDGETYGY</sequence>
<evidence type="ECO:0000256" key="1">
    <source>
        <dbReference type="SAM" id="Phobius"/>
    </source>
</evidence>
<dbReference type="InterPro" id="IPR035406">
    <property type="entry name" value="DUF5412"/>
</dbReference>
<dbReference type="Pfam" id="PF17428">
    <property type="entry name" value="DUF5412"/>
    <property type="match status" value="1"/>
</dbReference>
<evidence type="ECO:0000313" key="3">
    <source>
        <dbReference type="Proteomes" id="UP001596147"/>
    </source>
</evidence>
<accession>A0ABW0LI49</accession>
<dbReference type="Proteomes" id="UP001596147">
    <property type="component" value="Unassembled WGS sequence"/>
</dbReference>
<feature type="transmembrane region" description="Helical" evidence="1">
    <location>
        <begin position="68"/>
        <end position="92"/>
    </location>
</feature>
<evidence type="ECO:0000313" key="2">
    <source>
        <dbReference type="EMBL" id="MFC5464206.1"/>
    </source>
</evidence>
<keyword evidence="1" id="KW-1133">Transmembrane helix</keyword>
<dbReference type="EMBL" id="JBHSMC010000003">
    <property type="protein sequence ID" value="MFC5464206.1"/>
    <property type="molecule type" value="Genomic_DNA"/>
</dbReference>
<comment type="caution">
    <text evidence="2">The sequence shown here is derived from an EMBL/GenBank/DDBJ whole genome shotgun (WGS) entry which is preliminary data.</text>
</comment>
<keyword evidence="1" id="KW-0812">Transmembrane</keyword>
<name>A0ABW0LI49_9BACI</name>
<reference evidence="3" key="1">
    <citation type="journal article" date="2019" name="Int. J. Syst. Evol. Microbiol.">
        <title>The Global Catalogue of Microorganisms (GCM) 10K type strain sequencing project: providing services to taxonomists for standard genome sequencing and annotation.</title>
        <authorList>
            <consortium name="The Broad Institute Genomics Platform"/>
            <consortium name="The Broad Institute Genome Sequencing Center for Infectious Disease"/>
            <person name="Wu L."/>
            <person name="Ma J."/>
        </authorList>
    </citation>
    <scope>NUCLEOTIDE SEQUENCE [LARGE SCALE GENOMIC DNA]</scope>
    <source>
        <strain evidence="3">CGMCC 1.12237</strain>
    </source>
</reference>
<keyword evidence="3" id="KW-1185">Reference proteome</keyword>